<evidence type="ECO:0000313" key="3">
    <source>
        <dbReference type="Proteomes" id="UP000298656"/>
    </source>
</evidence>
<gene>
    <name evidence="2" type="ORF">FAZ95_01820</name>
</gene>
<keyword evidence="3" id="KW-1185">Reference proteome</keyword>
<organism evidence="2 3">
    <name type="scientific">Trinickia violacea</name>
    <dbReference type="NCBI Taxonomy" id="2571746"/>
    <lineage>
        <taxon>Bacteria</taxon>
        <taxon>Pseudomonadati</taxon>
        <taxon>Pseudomonadota</taxon>
        <taxon>Betaproteobacteria</taxon>
        <taxon>Burkholderiales</taxon>
        <taxon>Burkholderiaceae</taxon>
        <taxon>Trinickia</taxon>
    </lineage>
</organism>
<dbReference type="EMBL" id="CP040077">
    <property type="protein sequence ID" value="QCP48031.1"/>
    <property type="molecule type" value="Genomic_DNA"/>
</dbReference>
<evidence type="ECO:0000313" key="2">
    <source>
        <dbReference type="EMBL" id="QCP48031.1"/>
    </source>
</evidence>
<dbReference type="KEGG" id="tvl:FAZ95_01820"/>
<feature type="signal peptide" evidence="1">
    <location>
        <begin position="1"/>
        <end position="25"/>
    </location>
</feature>
<dbReference type="AlphaFoldDB" id="A0A4P8IJM7"/>
<dbReference type="OrthoDB" id="9081860at2"/>
<evidence type="ECO:0000256" key="1">
    <source>
        <dbReference type="SAM" id="SignalP"/>
    </source>
</evidence>
<feature type="chain" id="PRO_5020809550" evidence="1">
    <location>
        <begin position="26"/>
        <end position="243"/>
    </location>
</feature>
<protein>
    <submittedName>
        <fullName evidence="2">Uncharacterized protein</fullName>
    </submittedName>
</protein>
<dbReference type="RefSeq" id="WP_137330873.1">
    <property type="nucleotide sequence ID" value="NZ_CP040077.1"/>
</dbReference>
<reference evidence="2 3" key="1">
    <citation type="submission" date="2019-05" db="EMBL/GenBank/DDBJ databases">
        <title>Burkholderia sp. DHOD12, isolated from subtropical forest soil.</title>
        <authorList>
            <person name="Gao Z.-H."/>
            <person name="Qiu L.-H."/>
        </authorList>
    </citation>
    <scope>NUCLEOTIDE SEQUENCE [LARGE SCALE GENOMIC DNA]</scope>
    <source>
        <strain evidence="2 3">DHOD12</strain>
    </source>
</reference>
<accession>A0A4P8IJM7</accession>
<name>A0A4P8IJM7_9BURK</name>
<proteinExistence type="predicted"/>
<sequence length="243" mass="25498">MKIPQSACALAVACVVFASVSPALRADPAPAAAQHARLASKTAAAGARGKPAAAPAPFSFRGIALGETLEAFRTHEAARAVPVGSVAICETDMAAASLGMRFKTSDSLTIACRWGHAVHDGWEASQAVVDGVPSLDHVLRFASPDGQGPLRLYEMSFVIDEATAADLRQGLGLKYGAPRLDTGWDPSASHAAPVYVWENAVSSITLCFLPATRNATLTYLLKRPDAQLKSVERQWQASNSDSG</sequence>
<dbReference type="Proteomes" id="UP000298656">
    <property type="component" value="Chromosome 1"/>
</dbReference>
<keyword evidence="1" id="KW-0732">Signal</keyword>